<feature type="domain" description="SHOCT" evidence="1">
    <location>
        <begin position="39"/>
        <end position="65"/>
    </location>
</feature>
<protein>
    <submittedName>
        <fullName evidence="2">SHOCT domain-containing protein</fullName>
    </submittedName>
</protein>
<name>A0ABS4AMV1_9PROT</name>
<gene>
    <name evidence="2" type="ORF">J8J14_24225</name>
</gene>
<dbReference type="RefSeq" id="WP_209382111.1">
    <property type="nucleotide sequence ID" value="NZ_JAGIZB010000068.1"/>
</dbReference>
<evidence type="ECO:0000313" key="3">
    <source>
        <dbReference type="Proteomes" id="UP000681594"/>
    </source>
</evidence>
<dbReference type="InterPro" id="IPR018649">
    <property type="entry name" value="SHOCT"/>
</dbReference>
<evidence type="ECO:0000313" key="2">
    <source>
        <dbReference type="EMBL" id="MBP0447848.1"/>
    </source>
</evidence>
<keyword evidence="3" id="KW-1185">Reference proteome</keyword>
<sequence>MTAADSTGKAVEVISVAPRIVTFESRPNHGAEGDNTARRLKTLRDLFDEGLLSAVEYDAKRKEILGRL</sequence>
<proteinExistence type="predicted"/>
<accession>A0ABS4AMV1</accession>
<dbReference type="EMBL" id="JAGIZB010000068">
    <property type="protein sequence ID" value="MBP0447848.1"/>
    <property type="molecule type" value="Genomic_DNA"/>
</dbReference>
<reference evidence="2 3" key="1">
    <citation type="submission" date="2021-03" db="EMBL/GenBank/DDBJ databases">
        <authorList>
            <person name="So Y."/>
        </authorList>
    </citation>
    <scope>NUCLEOTIDE SEQUENCE [LARGE SCALE GENOMIC DNA]</scope>
    <source>
        <strain evidence="2 3">SSH11</strain>
    </source>
</reference>
<dbReference type="Proteomes" id="UP000681594">
    <property type="component" value="Unassembled WGS sequence"/>
</dbReference>
<organism evidence="2 3">
    <name type="scientific">Pararoseomonas baculiformis</name>
    <dbReference type="NCBI Taxonomy" id="2820812"/>
    <lineage>
        <taxon>Bacteria</taxon>
        <taxon>Pseudomonadati</taxon>
        <taxon>Pseudomonadota</taxon>
        <taxon>Alphaproteobacteria</taxon>
        <taxon>Acetobacterales</taxon>
        <taxon>Acetobacteraceae</taxon>
        <taxon>Pararoseomonas</taxon>
    </lineage>
</organism>
<comment type="caution">
    <text evidence="2">The sequence shown here is derived from an EMBL/GenBank/DDBJ whole genome shotgun (WGS) entry which is preliminary data.</text>
</comment>
<dbReference type="Pfam" id="PF09851">
    <property type="entry name" value="SHOCT"/>
    <property type="match status" value="1"/>
</dbReference>
<evidence type="ECO:0000259" key="1">
    <source>
        <dbReference type="Pfam" id="PF09851"/>
    </source>
</evidence>